<evidence type="ECO:0000256" key="1">
    <source>
        <dbReference type="SAM" id="MobiDB-lite"/>
    </source>
</evidence>
<feature type="region of interest" description="Disordered" evidence="1">
    <location>
        <begin position="187"/>
        <end position="247"/>
    </location>
</feature>
<proteinExistence type="predicted"/>
<protein>
    <submittedName>
        <fullName evidence="2">Uncharacterized protein</fullName>
    </submittedName>
</protein>
<dbReference type="EMBL" id="OU963896">
    <property type="protein sequence ID" value="CAH0404839.1"/>
    <property type="molecule type" value="Genomic_DNA"/>
</dbReference>
<accession>A0ABN8B639</accession>
<dbReference type="Proteomes" id="UP001153292">
    <property type="component" value="Chromosome 3"/>
</dbReference>
<evidence type="ECO:0000313" key="2">
    <source>
        <dbReference type="EMBL" id="CAH0404839.1"/>
    </source>
</evidence>
<reference evidence="2" key="1">
    <citation type="submission" date="2021-12" db="EMBL/GenBank/DDBJ databases">
        <authorList>
            <person name="King R."/>
        </authorList>
    </citation>
    <scope>NUCLEOTIDE SEQUENCE</scope>
</reference>
<feature type="compositionally biased region" description="Pro residues" evidence="1">
    <location>
        <begin position="223"/>
        <end position="232"/>
    </location>
</feature>
<gene>
    <name evidence="2" type="ORF">CHILSU_LOCUS8187</name>
</gene>
<feature type="compositionally biased region" description="Basic and acidic residues" evidence="1">
    <location>
        <begin position="189"/>
        <end position="207"/>
    </location>
</feature>
<evidence type="ECO:0000313" key="3">
    <source>
        <dbReference type="Proteomes" id="UP001153292"/>
    </source>
</evidence>
<keyword evidence="3" id="KW-1185">Reference proteome</keyword>
<sequence>MYDIKVDDSFFNDNQIHDEIQQDDFSEHIPIEESFTAQQQTLLWNEEQYLRIAPGEENVPESLLFDEHAEELSFPAIYLGQFRNFRDGVKVTPFMMASTGGVAIYQNMHDTTNVITLNIDMTVRQAELTTSTVTSVGEFCAAECKMENGNKIVLMDRVGITKMRNFDTKYSARTVADMSQDVCHRPRRSLNEFRSRRAKNTRTEHARVKSCASGATPREAVPAPAPPPPSPPLLLDAGTAPANESQH</sequence>
<organism evidence="2 3">
    <name type="scientific">Chilo suppressalis</name>
    <name type="common">Asiatic rice borer moth</name>
    <dbReference type="NCBI Taxonomy" id="168631"/>
    <lineage>
        <taxon>Eukaryota</taxon>
        <taxon>Metazoa</taxon>
        <taxon>Ecdysozoa</taxon>
        <taxon>Arthropoda</taxon>
        <taxon>Hexapoda</taxon>
        <taxon>Insecta</taxon>
        <taxon>Pterygota</taxon>
        <taxon>Neoptera</taxon>
        <taxon>Endopterygota</taxon>
        <taxon>Lepidoptera</taxon>
        <taxon>Glossata</taxon>
        <taxon>Ditrysia</taxon>
        <taxon>Pyraloidea</taxon>
        <taxon>Crambidae</taxon>
        <taxon>Crambinae</taxon>
        <taxon>Chilo</taxon>
    </lineage>
</organism>
<name>A0ABN8B639_CHISP</name>